<evidence type="ECO:0000259" key="4">
    <source>
        <dbReference type="Pfam" id="PF00326"/>
    </source>
</evidence>
<dbReference type="PANTHER" id="PTHR42776:SF28">
    <property type="entry name" value="GLUTAMYL ENDOPEPTIDASE, CHLOROPLASTIC-RELATED"/>
    <property type="match status" value="1"/>
</dbReference>
<feature type="region of interest" description="Disordered" evidence="2">
    <location>
        <begin position="197"/>
        <end position="217"/>
    </location>
</feature>
<dbReference type="EMBL" id="WELI01000011">
    <property type="protein sequence ID" value="KAB7727291.1"/>
    <property type="molecule type" value="Genomic_DNA"/>
</dbReference>
<name>A0A7J5TTV4_9BACT</name>
<evidence type="ECO:0000256" key="1">
    <source>
        <dbReference type="ARBA" id="ARBA00022801"/>
    </source>
</evidence>
<dbReference type="AlphaFoldDB" id="A0A7J5TTV4"/>
<dbReference type="GO" id="GO:0004252">
    <property type="term" value="F:serine-type endopeptidase activity"/>
    <property type="evidence" value="ECO:0007669"/>
    <property type="project" value="TreeGrafter"/>
</dbReference>
<keyword evidence="3" id="KW-0732">Signal</keyword>
<keyword evidence="1" id="KW-0378">Hydrolase</keyword>
<evidence type="ECO:0000313" key="6">
    <source>
        <dbReference type="Proteomes" id="UP000488299"/>
    </source>
</evidence>
<dbReference type="Pfam" id="PF00326">
    <property type="entry name" value="Peptidase_S9"/>
    <property type="match status" value="1"/>
</dbReference>
<accession>A0A7J5TTV4</accession>
<dbReference type="Gene3D" id="3.40.50.1820">
    <property type="entry name" value="alpha/beta hydrolase"/>
    <property type="match status" value="1"/>
</dbReference>
<feature type="signal peptide" evidence="3">
    <location>
        <begin position="1"/>
        <end position="22"/>
    </location>
</feature>
<dbReference type="Proteomes" id="UP000488299">
    <property type="component" value="Unassembled WGS sequence"/>
</dbReference>
<dbReference type="GO" id="GO:0006508">
    <property type="term" value="P:proteolysis"/>
    <property type="evidence" value="ECO:0007669"/>
    <property type="project" value="InterPro"/>
</dbReference>
<evidence type="ECO:0000313" key="5">
    <source>
        <dbReference type="EMBL" id="KAB7727291.1"/>
    </source>
</evidence>
<dbReference type="Gene3D" id="2.120.10.30">
    <property type="entry name" value="TolB, C-terminal domain"/>
    <property type="match status" value="1"/>
</dbReference>
<dbReference type="PANTHER" id="PTHR42776">
    <property type="entry name" value="SERINE PEPTIDASE S9 FAMILY MEMBER"/>
    <property type="match status" value="1"/>
</dbReference>
<reference evidence="5 6" key="1">
    <citation type="submission" date="2019-10" db="EMBL/GenBank/DDBJ databases">
        <title>Rudanella paleaurantiibacter sp. nov., isolated from sludge.</title>
        <authorList>
            <person name="Xu S.Q."/>
        </authorList>
    </citation>
    <scope>NUCLEOTIDE SEQUENCE [LARGE SCALE GENOMIC DNA]</scope>
    <source>
        <strain evidence="5 6">HX-22-17</strain>
    </source>
</reference>
<comment type="caution">
    <text evidence="5">The sequence shown here is derived from an EMBL/GenBank/DDBJ whole genome shotgun (WGS) entry which is preliminary data.</text>
</comment>
<protein>
    <submittedName>
        <fullName evidence="5">Prolyl oligopeptidase family serine peptidase</fullName>
    </submittedName>
</protein>
<sequence>MNATRLLHMLVLLSISTVTALAQETGYRLPPNEIGRVINATAAPTLRFHPISRRTLLITNEASPSIHEMAQPELRLAGLRINPRNNSPSRQLYMIGLATGQLPTTPAKAKETATRPILGLPDGARLSELRWSPDGHRIAFLRHTATKIELWTADLRTAQARQLGQLTVNAVTGNSFDWLSASERLLVKTVPANRLPLPQPDAQVSGPLVQHNEGSRKAGRTYQDLLRTPADEQTLAHYLHSQLTVVDLSGRAQPCGQPDLITQFSASPNSQYVLVKSLRQPFSYTLPYSRFANKTVVLNRATGQVAYEVANLPIADQIPPARDAVATGPRQIDWRSDQPATLYWVEAQDGGDPKQKAAVRDRLMTHSAPFTGPARELTRSAYRISGVYWGNDSTALIADRWWASRQRIWRRIRPNAPDRTDTLFAFSTEDRQANPGDPELTRNAQGKLCLDLTRTNQLVFSGTRVERGEEVSFAELVNVNTRARKPLWASQTDFAEASEGMIDSDNLWMLVSRETPDTPTNYWCRHLPTQTEYQLTHFPNPYPHFTNLERIPLRYQRADGLTLTADLWVSSEHKGKRLPALLWAYPTEYLQKQFAGQTAKSSNRFKAYSELPTLWALRGYAVLTNVSFPIVADSGRNANDTYLEQLLLNARAALQAAHVSGQVDTARVAVMGQSYGAFMVANLLTNSNLFKAGIALSGAYNRSLTPFGFQSEERTLWDAPELYNRLSPFLYADRVEAPLLLVHGQADNNPGTHYMQSERYFAALQGLGKTARFVTLPHESHAYVATESLLHLCYEIDQWLNRYLPREVAHK</sequence>
<feature type="chain" id="PRO_5029477001" evidence="3">
    <location>
        <begin position="23"/>
        <end position="811"/>
    </location>
</feature>
<dbReference type="InterPro" id="IPR001375">
    <property type="entry name" value="Peptidase_S9_cat"/>
</dbReference>
<evidence type="ECO:0000256" key="3">
    <source>
        <dbReference type="SAM" id="SignalP"/>
    </source>
</evidence>
<organism evidence="5 6">
    <name type="scientific">Rudanella paleaurantiibacter</name>
    <dbReference type="NCBI Taxonomy" id="2614655"/>
    <lineage>
        <taxon>Bacteria</taxon>
        <taxon>Pseudomonadati</taxon>
        <taxon>Bacteroidota</taxon>
        <taxon>Cytophagia</taxon>
        <taxon>Cytophagales</taxon>
        <taxon>Cytophagaceae</taxon>
        <taxon>Rudanella</taxon>
    </lineage>
</organism>
<evidence type="ECO:0000256" key="2">
    <source>
        <dbReference type="SAM" id="MobiDB-lite"/>
    </source>
</evidence>
<proteinExistence type="predicted"/>
<feature type="domain" description="Peptidase S9 prolyl oligopeptidase catalytic" evidence="4">
    <location>
        <begin position="652"/>
        <end position="804"/>
    </location>
</feature>
<gene>
    <name evidence="5" type="ORF">F5984_21935</name>
</gene>
<dbReference type="SUPFAM" id="SSF53474">
    <property type="entry name" value="alpha/beta-Hydrolases"/>
    <property type="match status" value="1"/>
</dbReference>
<dbReference type="InterPro" id="IPR029058">
    <property type="entry name" value="AB_hydrolase_fold"/>
</dbReference>
<dbReference type="SUPFAM" id="SSF82171">
    <property type="entry name" value="DPP6 N-terminal domain-like"/>
    <property type="match status" value="1"/>
</dbReference>
<dbReference type="RefSeq" id="WP_152126369.1">
    <property type="nucleotide sequence ID" value="NZ_WELI01000011.1"/>
</dbReference>
<keyword evidence="6" id="KW-1185">Reference proteome</keyword>
<dbReference type="InterPro" id="IPR011042">
    <property type="entry name" value="6-blade_b-propeller_TolB-like"/>
</dbReference>